<proteinExistence type="predicted"/>
<dbReference type="InterPro" id="IPR003661">
    <property type="entry name" value="HisK_dim/P_dom"/>
</dbReference>
<dbReference type="Pfam" id="PF00512">
    <property type="entry name" value="HisKA"/>
    <property type="match status" value="1"/>
</dbReference>
<dbReference type="PROSITE" id="PS50885">
    <property type="entry name" value="HAMP"/>
    <property type="match status" value="1"/>
</dbReference>
<dbReference type="GO" id="GO:0000155">
    <property type="term" value="F:phosphorelay sensor kinase activity"/>
    <property type="evidence" value="ECO:0007669"/>
    <property type="project" value="InterPro"/>
</dbReference>
<keyword evidence="7" id="KW-0418">Kinase</keyword>
<keyword evidence="16" id="KW-1185">Reference proteome</keyword>
<keyword evidence="6 12" id="KW-0812">Transmembrane</keyword>
<dbReference type="InterPro" id="IPR005467">
    <property type="entry name" value="His_kinase_dom"/>
</dbReference>
<evidence type="ECO:0000256" key="3">
    <source>
        <dbReference type="ARBA" id="ARBA00012438"/>
    </source>
</evidence>
<dbReference type="SUPFAM" id="SSF158472">
    <property type="entry name" value="HAMP domain-like"/>
    <property type="match status" value="1"/>
</dbReference>
<dbReference type="Pfam" id="PF00672">
    <property type="entry name" value="HAMP"/>
    <property type="match status" value="1"/>
</dbReference>
<evidence type="ECO:0000256" key="5">
    <source>
        <dbReference type="ARBA" id="ARBA00022679"/>
    </source>
</evidence>
<feature type="region of interest" description="Disordered" evidence="11">
    <location>
        <begin position="355"/>
        <end position="383"/>
    </location>
</feature>
<evidence type="ECO:0000313" key="15">
    <source>
        <dbReference type="EMBL" id="GIH72967.1"/>
    </source>
</evidence>
<gene>
    <name evidence="15" type="ORF">Mth01_52200</name>
</gene>
<dbReference type="Proteomes" id="UP000610966">
    <property type="component" value="Unassembled WGS sequence"/>
</dbReference>
<dbReference type="CDD" id="cd00082">
    <property type="entry name" value="HisKA"/>
    <property type="match status" value="1"/>
</dbReference>
<evidence type="ECO:0000256" key="9">
    <source>
        <dbReference type="ARBA" id="ARBA00023012"/>
    </source>
</evidence>
<feature type="transmembrane region" description="Helical" evidence="12">
    <location>
        <begin position="26"/>
        <end position="48"/>
    </location>
</feature>
<dbReference type="EC" id="2.7.13.3" evidence="3"/>
<feature type="domain" description="HAMP" evidence="14">
    <location>
        <begin position="76"/>
        <end position="129"/>
    </location>
</feature>
<dbReference type="PANTHER" id="PTHR45436:SF5">
    <property type="entry name" value="SENSOR HISTIDINE KINASE TRCS"/>
    <property type="match status" value="1"/>
</dbReference>
<evidence type="ECO:0000256" key="4">
    <source>
        <dbReference type="ARBA" id="ARBA00022553"/>
    </source>
</evidence>
<evidence type="ECO:0000256" key="6">
    <source>
        <dbReference type="ARBA" id="ARBA00022692"/>
    </source>
</evidence>
<dbReference type="Gene3D" id="6.10.340.10">
    <property type="match status" value="1"/>
</dbReference>
<protein>
    <recommendedName>
        <fullName evidence="3">histidine kinase</fullName>
        <ecNumber evidence="3">2.7.13.3</ecNumber>
    </recommendedName>
</protein>
<dbReference type="CDD" id="cd06225">
    <property type="entry name" value="HAMP"/>
    <property type="match status" value="1"/>
</dbReference>
<keyword evidence="8 12" id="KW-1133">Transmembrane helix</keyword>
<evidence type="ECO:0000256" key="10">
    <source>
        <dbReference type="ARBA" id="ARBA00023136"/>
    </source>
</evidence>
<comment type="caution">
    <text evidence="15">The sequence shown here is derived from an EMBL/GenBank/DDBJ whole genome shotgun (WGS) entry which is preliminary data.</text>
</comment>
<evidence type="ECO:0000256" key="12">
    <source>
        <dbReference type="SAM" id="Phobius"/>
    </source>
</evidence>
<evidence type="ECO:0000256" key="2">
    <source>
        <dbReference type="ARBA" id="ARBA00004236"/>
    </source>
</evidence>
<dbReference type="GO" id="GO:0005886">
    <property type="term" value="C:plasma membrane"/>
    <property type="evidence" value="ECO:0007669"/>
    <property type="project" value="UniProtKB-SubCell"/>
</dbReference>
<evidence type="ECO:0000256" key="11">
    <source>
        <dbReference type="SAM" id="MobiDB-lite"/>
    </source>
</evidence>
<dbReference type="InterPro" id="IPR004358">
    <property type="entry name" value="Sig_transdc_His_kin-like_C"/>
</dbReference>
<feature type="domain" description="Histidine kinase" evidence="13">
    <location>
        <begin position="144"/>
        <end position="351"/>
    </location>
</feature>
<keyword evidence="10 12" id="KW-0472">Membrane</keyword>
<comment type="catalytic activity">
    <reaction evidence="1">
        <text>ATP + protein L-histidine = ADP + protein N-phospho-L-histidine.</text>
        <dbReference type="EC" id="2.7.13.3"/>
    </reaction>
</comment>
<dbReference type="EMBL" id="BOOG01000067">
    <property type="protein sequence ID" value="GIH72967.1"/>
    <property type="molecule type" value="Genomic_DNA"/>
</dbReference>
<evidence type="ECO:0000313" key="16">
    <source>
        <dbReference type="Proteomes" id="UP000610966"/>
    </source>
</evidence>
<evidence type="ECO:0000256" key="7">
    <source>
        <dbReference type="ARBA" id="ARBA00022777"/>
    </source>
</evidence>
<dbReference type="InterPro" id="IPR036890">
    <property type="entry name" value="HATPase_C_sf"/>
</dbReference>
<dbReference type="SUPFAM" id="SSF55874">
    <property type="entry name" value="ATPase domain of HSP90 chaperone/DNA topoisomerase II/histidine kinase"/>
    <property type="match status" value="1"/>
</dbReference>
<dbReference type="PANTHER" id="PTHR45436">
    <property type="entry name" value="SENSOR HISTIDINE KINASE YKOH"/>
    <property type="match status" value="1"/>
</dbReference>
<evidence type="ECO:0000259" key="14">
    <source>
        <dbReference type="PROSITE" id="PS50885"/>
    </source>
</evidence>
<sequence length="383" mass="41933">MRVIQSPSEHMRLSARHMRPQSLRGYITAFATVLAAVLMILAAVLGAIVTHHALLFASQAVIVIALTGWGVWKVAGRTLRPMETIRADLAAINVHDLSTRVPEPRGEDEIAKLARTVNSTLSRIEQAKEITMRTLQSQRQFAADASHELRTPLAGLRAQLEEARLHPDQTDVREMAELALRDVERLQAIISDLLLLARVSTSGPAERRPVDLTELVQDEVCQRGGRIQPRLSLEADVMVNAVPGYLGRLLGNLLDNAQRHATNAIEVTLRREGPDAELIVRDDGEGIPSEERERVFERFMRLDTARSRDRGGTGLGLAIARDIAVSHGGKLHAEASPLGGAEFVLRLPLMAPPLGSHSTAVDSATPRCDSRTRGPGRPHRARP</sequence>
<organism evidence="15 16">
    <name type="scientific">Sphaerimonospora thailandensis</name>
    <dbReference type="NCBI Taxonomy" id="795644"/>
    <lineage>
        <taxon>Bacteria</taxon>
        <taxon>Bacillati</taxon>
        <taxon>Actinomycetota</taxon>
        <taxon>Actinomycetes</taxon>
        <taxon>Streptosporangiales</taxon>
        <taxon>Streptosporangiaceae</taxon>
        <taxon>Sphaerimonospora</taxon>
    </lineage>
</organism>
<dbReference type="InterPro" id="IPR003594">
    <property type="entry name" value="HATPase_dom"/>
</dbReference>
<dbReference type="SMART" id="SM00304">
    <property type="entry name" value="HAMP"/>
    <property type="match status" value="1"/>
</dbReference>
<evidence type="ECO:0000259" key="13">
    <source>
        <dbReference type="PROSITE" id="PS50109"/>
    </source>
</evidence>
<dbReference type="SUPFAM" id="SSF47384">
    <property type="entry name" value="Homodimeric domain of signal transducing histidine kinase"/>
    <property type="match status" value="1"/>
</dbReference>
<dbReference type="PROSITE" id="PS50109">
    <property type="entry name" value="HIS_KIN"/>
    <property type="match status" value="1"/>
</dbReference>
<dbReference type="InterPro" id="IPR050428">
    <property type="entry name" value="TCS_sensor_his_kinase"/>
</dbReference>
<accession>A0A8J3RC28</accession>
<dbReference type="Pfam" id="PF02518">
    <property type="entry name" value="HATPase_c"/>
    <property type="match status" value="1"/>
</dbReference>
<comment type="subcellular location">
    <subcellularLocation>
        <location evidence="2">Cell membrane</location>
    </subcellularLocation>
</comment>
<dbReference type="Gene3D" id="3.30.565.10">
    <property type="entry name" value="Histidine kinase-like ATPase, C-terminal domain"/>
    <property type="match status" value="1"/>
</dbReference>
<dbReference type="SMART" id="SM00387">
    <property type="entry name" value="HATPase_c"/>
    <property type="match status" value="1"/>
</dbReference>
<feature type="compositionally biased region" description="Basic residues" evidence="11">
    <location>
        <begin position="374"/>
        <end position="383"/>
    </location>
</feature>
<dbReference type="AlphaFoldDB" id="A0A8J3RC28"/>
<dbReference type="InterPro" id="IPR003660">
    <property type="entry name" value="HAMP_dom"/>
</dbReference>
<keyword evidence="9" id="KW-0902">Two-component regulatory system</keyword>
<reference evidence="15" key="1">
    <citation type="submission" date="2021-01" db="EMBL/GenBank/DDBJ databases">
        <title>Whole genome shotgun sequence of Sphaerimonospora thailandensis NBRC 107569.</title>
        <authorList>
            <person name="Komaki H."/>
            <person name="Tamura T."/>
        </authorList>
    </citation>
    <scope>NUCLEOTIDE SEQUENCE</scope>
    <source>
        <strain evidence="15">NBRC 107569</strain>
    </source>
</reference>
<feature type="transmembrane region" description="Helical" evidence="12">
    <location>
        <begin position="54"/>
        <end position="72"/>
    </location>
</feature>
<dbReference type="CDD" id="cd00075">
    <property type="entry name" value="HATPase"/>
    <property type="match status" value="1"/>
</dbReference>
<keyword evidence="5" id="KW-0808">Transferase</keyword>
<keyword evidence="4" id="KW-0597">Phosphoprotein</keyword>
<dbReference type="Gene3D" id="1.10.287.130">
    <property type="match status" value="1"/>
</dbReference>
<dbReference type="InterPro" id="IPR036097">
    <property type="entry name" value="HisK_dim/P_sf"/>
</dbReference>
<evidence type="ECO:0000256" key="8">
    <source>
        <dbReference type="ARBA" id="ARBA00022989"/>
    </source>
</evidence>
<dbReference type="SMART" id="SM00388">
    <property type="entry name" value="HisKA"/>
    <property type="match status" value="1"/>
</dbReference>
<name>A0A8J3RC28_9ACTN</name>
<dbReference type="PRINTS" id="PR00344">
    <property type="entry name" value="BCTRLSENSOR"/>
</dbReference>
<evidence type="ECO:0000256" key="1">
    <source>
        <dbReference type="ARBA" id="ARBA00000085"/>
    </source>
</evidence>